<dbReference type="Pfam" id="PF01170">
    <property type="entry name" value="UPF0020"/>
    <property type="match status" value="1"/>
</dbReference>
<proteinExistence type="predicted"/>
<dbReference type="AlphaFoldDB" id="A0A845QNP7"/>
<dbReference type="InterPro" id="IPR000241">
    <property type="entry name" value="RlmKL-like_Mtase"/>
</dbReference>
<dbReference type="SMART" id="SM00981">
    <property type="entry name" value="THUMP"/>
    <property type="match status" value="1"/>
</dbReference>
<dbReference type="Gene3D" id="3.40.50.150">
    <property type="entry name" value="Vaccinia Virus protein VP39"/>
    <property type="match status" value="1"/>
</dbReference>
<dbReference type="PROSITE" id="PS00092">
    <property type="entry name" value="N6_MTASE"/>
    <property type="match status" value="1"/>
</dbReference>
<keyword evidence="2 5" id="KW-0808">Transferase</keyword>
<dbReference type="Proteomes" id="UP000446866">
    <property type="component" value="Unassembled WGS sequence"/>
</dbReference>
<reference evidence="5 6" key="1">
    <citation type="submission" date="2018-08" db="EMBL/GenBank/DDBJ databases">
        <title>Murine metabolic-syndrome-specific gut microbial biobank.</title>
        <authorList>
            <person name="Liu C."/>
        </authorList>
    </citation>
    <scope>NUCLEOTIDE SEQUENCE [LARGE SCALE GENOMIC DNA]</scope>
    <source>
        <strain evidence="5 6">28</strain>
    </source>
</reference>
<dbReference type="CDD" id="cd11715">
    <property type="entry name" value="THUMP_AdoMetMT"/>
    <property type="match status" value="1"/>
</dbReference>
<dbReference type="GO" id="GO:0003723">
    <property type="term" value="F:RNA binding"/>
    <property type="evidence" value="ECO:0007669"/>
    <property type="project" value="UniProtKB-UniRule"/>
</dbReference>
<keyword evidence="3" id="KW-0694">RNA-binding</keyword>
<evidence type="ECO:0000313" key="5">
    <source>
        <dbReference type="EMBL" id="NBH62327.1"/>
    </source>
</evidence>
<dbReference type="PROSITE" id="PS51165">
    <property type="entry name" value="THUMP"/>
    <property type="match status" value="1"/>
</dbReference>
<gene>
    <name evidence="5" type="ORF">D0435_11755</name>
</gene>
<dbReference type="SUPFAM" id="SSF53335">
    <property type="entry name" value="S-adenosyl-L-methionine-dependent methyltransferases"/>
    <property type="match status" value="1"/>
</dbReference>
<dbReference type="Pfam" id="PF22020">
    <property type="entry name" value="RlmL_1st"/>
    <property type="match status" value="1"/>
</dbReference>
<evidence type="ECO:0000256" key="1">
    <source>
        <dbReference type="ARBA" id="ARBA00022603"/>
    </source>
</evidence>
<organism evidence="5 6">
    <name type="scientific">Anaerotruncus colihominis</name>
    <dbReference type="NCBI Taxonomy" id="169435"/>
    <lineage>
        <taxon>Bacteria</taxon>
        <taxon>Bacillati</taxon>
        <taxon>Bacillota</taxon>
        <taxon>Clostridia</taxon>
        <taxon>Eubacteriales</taxon>
        <taxon>Oscillospiraceae</taxon>
        <taxon>Anaerotruncus</taxon>
    </lineage>
</organism>
<accession>A0A845QNP7</accession>
<dbReference type="RefSeq" id="WP_160202614.1">
    <property type="nucleotide sequence ID" value="NZ_QXWK01000022.1"/>
</dbReference>
<evidence type="ECO:0000313" key="6">
    <source>
        <dbReference type="Proteomes" id="UP000446866"/>
    </source>
</evidence>
<dbReference type="PANTHER" id="PTHR47313">
    <property type="entry name" value="RIBOSOMAL RNA LARGE SUBUNIT METHYLTRANSFERASE K/L"/>
    <property type="match status" value="1"/>
</dbReference>
<sequence length="376" mass="42607">MKLELIATATFGLEAVVKREIQDLGYKILKSEDGKITYLGDERAIVRSNLWLRSADRVLLKMAEFNAVTFEELFQQTRGLAWEQLIPLDGKFTVTGTSVKSKLHSVPACQSIVKKAIVERLREYYMAEYFAETGAEYSVKVTILKDHVTLTVDTSGAGLHKRGYRVRDVAAPIKETLAAAMVQLSFWREGRLLVDPCCGSGTIPIEAAMIGRNIAPGLNRVFAAEGWELIDSKVWKEERKKAFGAINYDSELRIFAFDVDEKAITSAKENAIEAGVDDCIIFKQMPMQKLVAKETGGIIITNPPYGERIGEKKQIESIYRKYSEFFKENPTWSLFLVTTDKELEAKTLGRPADRRRKLYNGRLEVCYYQFHGKKEF</sequence>
<dbReference type="GO" id="GO:0008990">
    <property type="term" value="F:rRNA (guanine-N2-)-methyltransferase activity"/>
    <property type="evidence" value="ECO:0007669"/>
    <property type="project" value="TreeGrafter"/>
</dbReference>
<dbReference type="Gene3D" id="3.30.2130.30">
    <property type="match status" value="1"/>
</dbReference>
<dbReference type="EMBL" id="QXWK01000022">
    <property type="protein sequence ID" value="NBH62327.1"/>
    <property type="molecule type" value="Genomic_DNA"/>
</dbReference>
<dbReference type="InterPro" id="IPR002052">
    <property type="entry name" value="DNA_methylase_N6_adenine_CS"/>
</dbReference>
<dbReference type="GO" id="GO:0070043">
    <property type="term" value="F:rRNA (guanine-N7-)-methyltransferase activity"/>
    <property type="evidence" value="ECO:0007669"/>
    <property type="project" value="TreeGrafter"/>
</dbReference>
<feature type="domain" description="THUMP" evidence="4">
    <location>
        <begin position="44"/>
        <end position="154"/>
    </location>
</feature>
<dbReference type="InterPro" id="IPR029063">
    <property type="entry name" value="SAM-dependent_MTases_sf"/>
</dbReference>
<dbReference type="Pfam" id="PF02926">
    <property type="entry name" value="THUMP"/>
    <property type="match status" value="1"/>
</dbReference>
<dbReference type="InterPro" id="IPR004114">
    <property type="entry name" value="THUMP_dom"/>
</dbReference>
<evidence type="ECO:0000259" key="4">
    <source>
        <dbReference type="PROSITE" id="PS51165"/>
    </source>
</evidence>
<dbReference type="InterPro" id="IPR054170">
    <property type="entry name" value="RlmL_1st"/>
</dbReference>
<evidence type="ECO:0000256" key="3">
    <source>
        <dbReference type="PROSITE-ProRule" id="PRU00529"/>
    </source>
</evidence>
<name>A0A845QNP7_9FIRM</name>
<dbReference type="PANTHER" id="PTHR47313:SF1">
    <property type="entry name" value="RIBOSOMAL RNA LARGE SUBUNIT METHYLTRANSFERASE K_L"/>
    <property type="match status" value="1"/>
</dbReference>
<protein>
    <submittedName>
        <fullName evidence="5">Class I SAM-dependent RNA methyltransferase</fullName>
    </submittedName>
</protein>
<keyword evidence="6" id="KW-1185">Reference proteome</keyword>
<keyword evidence="1 5" id="KW-0489">Methyltransferase</keyword>
<comment type="caution">
    <text evidence="5">The sequence shown here is derived from an EMBL/GenBank/DDBJ whole genome shotgun (WGS) entry which is preliminary data.</text>
</comment>
<evidence type="ECO:0000256" key="2">
    <source>
        <dbReference type="ARBA" id="ARBA00022679"/>
    </source>
</evidence>